<feature type="compositionally biased region" description="Acidic residues" evidence="1">
    <location>
        <begin position="99"/>
        <end position="116"/>
    </location>
</feature>
<feature type="region of interest" description="Disordered" evidence="1">
    <location>
        <begin position="92"/>
        <end position="118"/>
    </location>
</feature>
<dbReference type="Proteomes" id="UP000008021">
    <property type="component" value="Chromosome 4"/>
</dbReference>
<sequence>MASTTAAVWTTLYPGFLYDPARFRSMITKEEGFVYDPVFRFETKDGAAGGLLLHYDERGFRVEAEEDVAYDIASFCARVNALQGEAAARALASRHSGDDVVETEEEVGSDEDDASEEGFSHIISLAEELLEDDDETS</sequence>
<evidence type="ECO:0000256" key="1">
    <source>
        <dbReference type="SAM" id="MobiDB-lite"/>
    </source>
</evidence>
<organism evidence="2">
    <name type="scientific">Oryza meridionalis</name>
    <dbReference type="NCBI Taxonomy" id="40149"/>
    <lineage>
        <taxon>Eukaryota</taxon>
        <taxon>Viridiplantae</taxon>
        <taxon>Streptophyta</taxon>
        <taxon>Embryophyta</taxon>
        <taxon>Tracheophyta</taxon>
        <taxon>Spermatophyta</taxon>
        <taxon>Magnoliopsida</taxon>
        <taxon>Liliopsida</taxon>
        <taxon>Poales</taxon>
        <taxon>Poaceae</taxon>
        <taxon>BOP clade</taxon>
        <taxon>Oryzoideae</taxon>
        <taxon>Oryzeae</taxon>
        <taxon>Oryzinae</taxon>
        <taxon>Oryza</taxon>
    </lineage>
</organism>
<dbReference type="Gramene" id="OMERI04G15410.1">
    <property type="protein sequence ID" value="OMERI04G15410.1"/>
    <property type="gene ID" value="OMERI04G15410"/>
</dbReference>
<dbReference type="AlphaFoldDB" id="A0A0E0DG10"/>
<name>A0A0E0DG10_9ORYZ</name>
<reference evidence="2" key="1">
    <citation type="submission" date="2015-04" db="UniProtKB">
        <authorList>
            <consortium name="EnsemblPlants"/>
        </authorList>
    </citation>
    <scope>IDENTIFICATION</scope>
</reference>
<keyword evidence="3" id="KW-1185">Reference proteome</keyword>
<accession>A0A0E0DG10</accession>
<dbReference type="HOGENOM" id="CLU_1868387_0_0_1"/>
<proteinExistence type="predicted"/>
<evidence type="ECO:0000313" key="2">
    <source>
        <dbReference type="EnsemblPlants" id="OMERI04G15410.1"/>
    </source>
</evidence>
<reference evidence="2" key="2">
    <citation type="submission" date="2018-05" db="EMBL/GenBank/DDBJ databases">
        <title>OmerRS3 (Oryza meridionalis Reference Sequence Version 3).</title>
        <authorList>
            <person name="Zhang J."/>
            <person name="Kudrna D."/>
            <person name="Lee S."/>
            <person name="Talag J."/>
            <person name="Welchert J."/>
            <person name="Wing R.A."/>
        </authorList>
    </citation>
    <scope>NUCLEOTIDE SEQUENCE [LARGE SCALE GENOMIC DNA]</scope>
    <source>
        <strain evidence="2">cv. OR44</strain>
    </source>
</reference>
<evidence type="ECO:0000313" key="3">
    <source>
        <dbReference type="Proteomes" id="UP000008021"/>
    </source>
</evidence>
<protein>
    <submittedName>
        <fullName evidence="2">Uncharacterized protein</fullName>
    </submittedName>
</protein>
<dbReference type="EnsemblPlants" id="OMERI04G15410.1">
    <property type="protein sequence ID" value="OMERI04G15410.1"/>
    <property type="gene ID" value="OMERI04G15410"/>
</dbReference>